<evidence type="ECO:0000313" key="3">
    <source>
        <dbReference type="EMBL" id="MCJ2378504.1"/>
    </source>
</evidence>
<evidence type="ECO:0000313" key="4">
    <source>
        <dbReference type="Proteomes" id="UP001139488"/>
    </source>
</evidence>
<reference evidence="3" key="1">
    <citation type="submission" date="2021-11" db="EMBL/GenBank/DDBJ databases">
        <title>Vibrio ZSDE26 sp. nov. and Vibrio ZSDZ34 sp. nov., isolated from coastal seawater in Qingdao.</title>
        <authorList>
            <person name="Zhang P."/>
        </authorList>
    </citation>
    <scope>NUCLEOTIDE SEQUENCE</scope>
    <source>
        <strain evidence="3">ZSDZ34</strain>
    </source>
</reference>
<evidence type="ECO:0000256" key="1">
    <source>
        <dbReference type="SAM" id="SignalP"/>
    </source>
</evidence>
<accession>A0A9X2AWZ5</accession>
<organism evidence="3 4">
    <name type="scientific">Vibrio gelatinilyticus</name>
    <dbReference type="NCBI Taxonomy" id="2893468"/>
    <lineage>
        <taxon>Bacteria</taxon>
        <taxon>Pseudomonadati</taxon>
        <taxon>Pseudomonadota</taxon>
        <taxon>Gammaproteobacteria</taxon>
        <taxon>Vibrionales</taxon>
        <taxon>Vibrionaceae</taxon>
        <taxon>Vibrio</taxon>
    </lineage>
</organism>
<dbReference type="Gene3D" id="3.10.350.10">
    <property type="entry name" value="LysM domain"/>
    <property type="match status" value="1"/>
</dbReference>
<dbReference type="SUPFAM" id="SSF54106">
    <property type="entry name" value="LysM domain"/>
    <property type="match status" value="1"/>
</dbReference>
<dbReference type="SMART" id="SM00257">
    <property type="entry name" value="LysM"/>
    <property type="match status" value="1"/>
</dbReference>
<dbReference type="InterPro" id="IPR018392">
    <property type="entry name" value="LysM"/>
</dbReference>
<sequence length="367" mass="41693">MKWIYSLILSVVLGLFSLSVPVYAQQNTVQVKHAAPRVYTVVEGDTLWHLSEMYLNDPWRWLELWRHNTQLADPHRIYPGDRLQLSWNGSAPSLSKKERRTLSPKMKRTRKQAISIIPKPLLMRYLKQQHLMTDSQLQQKVQLLGSSRGLSLISQDDLLYLDDNHDEQHWGIYRTSDRYQVDEAKNAMTQVTLVAIATTVNQQSAVTTVRVDELIREVRPSDIILPLKQPMAITHIMMFQPKPAPDLPQIQPLGSFEKLTYLTKGSGVVLGVGRDQGIELGSTFSLDVHSNEQRFSDGTVGLGSQQDEQTEALPMTRIGSLMVIQVYDEMSIAVVTQSLQPIPHNVWVRSPLLRKHQDHLVKGDHSG</sequence>
<dbReference type="InterPro" id="IPR052196">
    <property type="entry name" value="Bact_Kbp"/>
</dbReference>
<keyword evidence="1" id="KW-0732">Signal</keyword>
<feature type="signal peptide" evidence="1">
    <location>
        <begin position="1"/>
        <end position="24"/>
    </location>
</feature>
<dbReference type="EMBL" id="JAJNNZ010000017">
    <property type="protein sequence ID" value="MCJ2378504.1"/>
    <property type="molecule type" value="Genomic_DNA"/>
</dbReference>
<dbReference type="PANTHER" id="PTHR34700:SF8">
    <property type="entry name" value="POTASSIUM BINDING PROTEIN KBP"/>
    <property type="match status" value="1"/>
</dbReference>
<protein>
    <submittedName>
        <fullName evidence="3">LysM peptidoglycan-binding domain-containing protein</fullName>
    </submittedName>
</protein>
<comment type="caution">
    <text evidence="3">The sequence shown here is derived from an EMBL/GenBank/DDBJ whole genome shotgun (WGS) entry which is preliminary data.</text>
</comment>
<feature type="domain" description="LysM" evidence="2">
    <location>
        <begin position="37"/>
        <end position="85"/>
    </location>
</feature>
<keyword evidence="4" id="KW-1185">Reference proteome</keyword>
<feature type="chain" id="PRO_5040742773" evidence="1">
    <location>
        <begin position="25"/>
        <end position="367"/>
    </location>
</feature>
<dbReference type="RefSeq" id="WP_244358855.1">
    <property type="nucleotide sequence ID" value="NZ_JAJNNZ010000017.1"/>
</dbReference>
<name>A0A9X2AWZ5_9VIBR</name>
<dbReference type="CDD" id="cd00118">
    <property type="entry name" value="LysM"/>
    <property type="match status" value="1"/>
</dbReference>
<dbReference type="PROSITE" id="PS51782">
    <property type="entry name" value="LYSM"/>
    <property type="match status" value="1"/>
</dbReference>
<dbReference type="PANTHER" id="PTHR34700">
    <property type="entry name" value="POTASSIUM BINDING PROTEIN KBP"/>
    <property type="match status" value="1"/>
</dbReference>
<dbReference type="AlphaFoldDB" id="A0A9X2AWZ5"/>
<dbReference type="Pfam" id="PF01476">
    <property type="entry name" value="LysM"/>
    <property type="match status" value="1"/>
</dbReference>
<dbReference type="Proteomes" id="UP001139488">
    <property type="component" value="Unassembled WGS sequence"/>
</dbReference>
<gene>
    <name evidence="3" type="ORF">LNL84_16945</name>
</gene>
<evidence type="ECO:0000259" key="2">
    <source>
        <dbReference type="PROSITE" id="PS51782"/>
    </source>
</evidence>
<proteinExistence type="predicted"/>
<dbReference type="InterPro" id="IPR036779">
    <property type="entry name" value="LysM_dom_sf"/>
</dbReference>